<evidence type="ECO:0000256" key="8">
    <source>
        <dbReference type="ARBA" id="ARBA00023200"/>
    </source>
</evidence>
<dbReference type="InterPro" id="IPR005207">
    <property type="entry name" value="Herpes_UL14"/>
</dbReference>
<evidence type="ECO:0000313" key="11">
    <source>
        <dbReference type="Proteomes" id="UP000243553"/>
    </source>
</evidence>
<comment type="similarity">
    <text evidence="4">Belongs to the alphaherpesvirinae HHV-1 UL14 protein family.</text>
</comment>
<dbReference type="Proteomes" id="UP000243553">
    <property type="component" value="Segment"/>
</dbReference>
<keyword evidence="6" id="KW-0920">Virion tegument</keyword>
<feature type="compositionally biased region" description="Low complexity" evidence="9">
    <location>
        <begin position="160"/>
        <end position="179"/>
    </location>
</feature>
<evidence type="ECO:0000256" key="3">
    <source>
        <dbReference type="ARBA" id="ARBA00004535"/>
    </source>
</evidence>
<evidence type="ECO:0000256" key="7">
    <source>
        <dbReference type="ARBA" id="ARBA00022844"/>
    </source>
</evidence>
<dbReference type="GeneID" id="32707857"/>
<keyword evidence="8" id="KW-1035">Host cytoplasm</keyword>
<proteinExistence type="inferred from homology"/>
<organismHost>
    <name type="scientific">Ateles</name>
    <dbReference type="NCBI Taxonomy" id="9506"/>
</organismHost>
<keyword evidence="7" id="KW-0946">Virion</keyword>
<comment type="subcellular location">
    <subcellularLocation>
        <location evidence="2">Host cytoplasm</location>
    </subcellularLocation>
    <subcellularLocation>
        <location evidence="1">Host nucleus</location>
    </subcellularLocation>
    <subcellularLocation>
        <location evidence="3">Virion tegument</location>
    </subcellularLocation>
</comment>
<evidence type="ECO:0000256" key="2">
    <source>
        <dbReference type="ARBA" id="ARBA00004192"/>
    </source>
</evidence>
<reference evidence="10 11" key="1">
    <citation type="journal article" date="2017" name="Arch. Virol.">
        <title>Sequence of the ateline alphaherpesvirus 1 (HVA1) genome.</title>
        <authorList>
            <person name="Eberle R."/>
            <person name="Black D.H."/>
        </authorList>
    </citation>
    <scope>NUCLEOTIDE SEQUENCE [LARGE SCALE GENOMIC DNA]</scope>
    <source>
        <strain evidence="10">Lennette</strain>
    </source>
</reference>
<dbReference type="EMBL" id="KY385637">
    <property type="protein sequence ID" value="AQS79202.1"/>
    <property type="molecule type" value="Genomic_DNA"/>
</dbReference>
<dbReference type="GO" id="GO:0019033">
    <property type="term" value="C:viral tegument"/>
    <property type="evidence" value="ECO:0007669"/>
    <property type="project" value="UniProtKB-SubCell"/>
</dbReference>
<evidence type="ECO:0000256" key="9">
    <source>
        <dbReference type="SAM" id="MobiDB-lite"/>
    </source>
</evidence>
<accession>A0A1S6JLQ0</accession>
<evidence type="ECO:0000256" key="1">
    <source>
        <dbReference type="ARBA" id="ARBA00004147"/>
    </source>
</evidence>
<name>A0A1S6JLQ0_HSVA1</name>
<protein>
    <submittedName>
        <fullName evidence="10">Tegument protein UL14</fullName>
    </submittedName>
</protein>
<evidence type="ECO:0000256" key="6">
    <source>
        <dbReference type="ARBA" id="ARBA00022580"/>
    </source>
</evidence>
<dbReference type="OrthoDB" id="24147at10239"/>
<organism evidence="10 11">
    <name type="scientific">Herpesvirus ateles type 1 (strain Lennette)</name>
    <dbReference type="NCBI Taxonomy" id="35243"/>
    <lineage>
        <taxon>Viruses</taxon>
        <taxon>Duplodnaviria</taxon>
        <taxon>Heunggongvirae</taxon>
        <taxon>Peploviricota</taxon>
        <taxon>Herviviricetes</taxon>
        <taxon>Herpesvirales</taxon>
        <taxon>Orthoherpesviridae</taxon>
        <taxon>Alphaherpesvirinae</taxon>
        <taxon>Simplexvirus</taxon>
        <taxon>Simplexvirus atelinealpha1</taxon>
    </lineage>
</organism>
<keyword evidence="11" id="KW-1185">Reference proteome</keyword>
<dbReference type="Pfam" id="PF03580">
    <property type="entry name" value="Herpes_UL14"/>
    <property type="match status" value="1"/>
</dbReference>
<evidence type="ECO:0000256" key="4">
    <source>
        <dbReference type="ARBA" id="ARBA00009888"/>
    </source>
</evidence>
<keyword evidence="5" id="KW-1048">Host nucleus</keyword>
<dbReference type="KEGG" id="vg:32707857"/>
<feature type="region of interest" description="Disordered" evidence="9">
    <location>
        <begin position="160"/>
        <end position="195"/>
    </location>
</feature>
<evidence type="ECO:0000313" key="10">
    <source>
        <dbReference type="EMBL" id="AQS79202.1"/>
    </source>
</evidence>
<gene>
    <name evidence="10" type="primary">UL14</name>
</gene>
<dbReference type="RefSeq" id="YP_009361924.1">
    <property type="nucleotide sequence ID" value="NC_034446.1"/>
</dbReference>
<sequence length="195" mass="21296">MDPEGLSNATRRRLAAGRLRENAYKERTLELLRQGVDARDPRFVGAFMAAKAAHQELEARLRSCARLELLRHQATRVKIRVEEQEARREFLSAHRRYLDGSLLARLDAADDCLTDQEDRLEEAASGAWTDIDSDEWMSPDDADLLTRWRVEAAPAPAALLCGPGSSSTCGPSAAGASPPRADRSAGPNGHPGPSP</sequence>
<dbReference type="GO" id="GO:0030430">
    <property type="term" value="C:host cell cytoplasm"/>
    <property type="evidence" value="ECO:0007669"/>
    <property type="project" value="UniProtKB-SubCell"/>
</dbReference>
<evidence type="ECO:0000256" key="5">
    <source>
        <dbReference type="ARBA" id="ARBA00022562"/>
    </source>
</evidence>
<dbReference type="GO" id="GO:0042025">
    <property type="term" value="C:host cell nucleus"/>
    <property type="evidence" value="ECO:0007669"/>
    <property type="project" value="UniProtKB-SubCell"/>
</dbReference>